<organism evidence="3 4">
    <name type="scientific">Pelomonas candidula</name>
    <dbReference type="NCBI Taxonomy" id="3299025"/>
    <lineage>
        <taxon>Bacteria</taxon>
        <taxon>Pseudomonadati</taxon>
        <taxon>Pseudomonadota</taxon>
        <taxon>Betaproteobacteria</taxon>
        <taxon>Burkholderiales</taxon>
        <taxon>Sphaerotilaceae</taxon>
        <taxon>Roseateles</taxon>
    </lineage>
</organism>
<keyword evidence="4" id="KW-1185">Reference proteome</keyword>
<dbReference type="Proteomes" id="UP001606134">
    <property type="component" value="Unassembled WGS sequence"/>
</dbReference>
<name>A0ABW7HK50_9BURK</name>
<protein>
    <submittedName>
        <fullName evidence="3">Alkaline phosphatase family protein</fullName>
    </submittedName>
</protein>
<sequence>MNNRLTLAAAAALLGCAGLAHAEDADAKVRHVLLISVDGMHAQDLARCMRDRTCPHIAELAEHGVTYTEATTPGLSDSVPGLAALVTGGGPISTGLFYDDIYDRTLYPGWDTTCSSQPGVEVFLQEQVGIDNLNGGPLLHLDGGGDFNPQQIPRRKLGADCVPVYPHDFIKTNTIFEVVKKNLPGSHTAWSDKHAWGTDWVNGPSGKGVDDLARTEINSIDPASVSAGNPGGSDYTQSFSGNTATDPAYLHTEVFDNIHLRNVLNQIHGKDSTGAKAAPVPTIFGTNFQTLSVAQKALNSEGGGYVDAAFTPNQHVRAAVAYIDDAIGQIASALKAQHLRNRTLFVLTAKHGQSPADYSRLKKIGDRVSPTLGALVGGGTDPVTGNNAALGSVTTDDVAFIWLADQSQRDLAVHLLQSNTTCPLVDPVSKLRVSGDGICADNGGAVIDLSKQPHKFGNPADGRTPDIMVQPNPGVIFTKSKSKDMEHGGFAPDDGHVALLVSHPGLEHKVVREAVGTKQVAPTIVKALGLKPTLLDAVRKEGTAVLPGLFEGGRLDD</sequence>
<dbReference type="RefSeq" id="WP_394417261.1">
    <property type="nucleotide sequence ID" value="NZ_JBIGIC010000021.1"/>
</dbReference>
<dbReference type="PANTHER" id="PTHR42693:SF33">
    <property type="entry name" value="ARYLSULFATASE"/>
    <property type="match status" value="1"/>
</dbReference>
<comment type="similarity">
    <text evidence="1">Belongs to the sulfatase family.</text>
</comment>
<dbReference type="SUPFAM" id="SSF53649">
    <property type="entry name" value="Alkaline phosphatase-like"/>
    <property type="match status" value="1"/>
</dbReference>
<dbReference type="PROSITE" id="PS51257">
    <property type="entry name" value="PROKAR_LIPOPROTEIN"/>
    <property type="match status" value="1"/>
</dbReference>
<dbReference type="Gene3D" id="3.40.720.10">
    <property type="entry name" value="Alkaline Phosphatase, subunit A"/>
    <property type="match status" value="1"/>
</dbReference>
<feature type="signal peptide" evidence="2">
    <location>
        <begin position="1"/>
        <end position="22"/>
    </location>
</feature>
<evidence type="ECO:0000256" key="2">
    <source>
        <dbReference type="SAM" id="SignalP"/>
    </source>
</evidence>
<dbReference type="Pfam" id="PF01663">
    <property type="entry name" value="Phosphodiest"/>
    <property type="match status" value="1"/>
</dbReference>
<accession>A0ABW7HK50</accession>
<dbReference type="InterPro" id="IPR002591">
    <property type="entry name" value="Phosphodiest/P_Trfase"/>
</dbReference>
<comment type="caution">
    <text evidence="3">The sequence shown here is derived from an EMBL/GenBank/DDBJ whole genome shotgun (WGS) entry which is preliminary data.</text>
</comment>
<feature type="chain" id="PRO_5045537918" evidence="2">
    <location>
        <begin position="23"/>
        <end position="557"/>
    </location>
</feature>
<evidence type="ECO:0000313" key="3">
    <source>
        <dbReference type="EMBL" id="MFG6490303.1"/>
    </source>
</evidence>
<keyword evidence="2" id="KW-0732">Signal</keyword>
<reference evidence="3 4" key="1">
    <citation type="submission" date="2024-08" db="EMBL/GenBank/DDBJ databases">
        <authorList>
            <person name="Lu H."/>
        </authorList>
    </citation>
    <scope>NUCLEOTIDE SEQUENCE [LARGE SCALE GENOMIC DNA]</scope>
    <source>
        <strain evidence="3 4">BYS78W</strain>
    </source>
</reference>
<gene>
    <name evidence="3" type="ORF">ACG04R_26775</name>
</gene>
<evidence type="ECO:0000313" key="4">
    <source>
        <dbReference type="Proteomes" id="UP001606134"/>
    </source>
</evidence>
<dbReference type="EMBL" id="JBIGIC010000021">
    <property type="protein sequence ID" value="MFG6490303.1"/>
    <property type="molecule type" value="Genomic_DNA"/>
</dbReference>
<proteinExistence type="inferred from homology"/>
<dbReference type="PANTHER" id="PTHR42693">
    <property type="entry name" value="ARYLSULFATASE FAMILY MEMBER"/>
    <property type="match status" value="1"/>
</dbReference>
<evidence type="ECO:0000256" key="1">
    <source>
        <dbReference type="ARBA" id="ARBA00008779"/>
    </source>
</evidence>
<dbReference type="InterPro" id="IPR050738">
    <property type="entry name" value="Sulfatase"/>
</dbReference>
<dbReference type="InterPro" id="IPR017850">
    <property type="entry name" value="Alkaline_phosphatase_core_sf"/>
</dbReference>